<protein>
    <recommendedName>
        <fullName evidence="2">CARDB domain-containing protein</fullName>
    </recommendedName>
</protein>
<dbReference type="InterPro" id="IPR011635">
    <property type="entry name" value="CARDB"/>
</dbReference>
<dbReference type="EMBL" id="BARS01038971">
    <property type="protein sequence ID" value="GAG14648.1"/>
    <property type="molecule type" value="Genomic_DNA"/>
</dbReference>
<evidence type="ECO:0000259" key="2">
    <source>
        <dbReference type="Pfam" id="PF07705"/>
    </source>
</evidence>
<comment type="caution">
    <text evidence="3">The sequence shown here is derived from an EMBL/GenBank/DDBJ whole genome shotgun (WGS) entry which is preliminary data.</text>
</comment>
<name>X0VQ99_9ZZZZ</name>
<accession>X0VQ99</accession>
<dbReference type="AlphaFoldDB" id="X0VQ99"/>
<keyword evidence="1" id="KW-0812">Transmembrane</keyword>
<feature type="transmembrane region" description="Helical" evidence="1">
    <location>
        <begin position="143"/>
        <end position="162"/>
    </location>
</feature>
<feature type="domain" description="CARDB" evidence="2">
    <location>
        <begin position="46"/>
        <end position="121"/>
    </location>
</feature>
<dbReference type="Gene3D" id="2.60.40.10">
    <property type="entry name" value="Immunoglobulins"/>
    <property type="match status" value="1"/>
</dbReference>
<sequence length="177" mass="19104">GGMTVTVVFELTRNEGTYTFEVDGLTGSFTVETPEPEPEPPRPAEFVISDLTLDPSEIEPGETVQISAKIANIGETTGTHTIELKIDGNTFETETVTLPGGSEQRLAYTISSEEEGTHTVNIDGLSESFTVTEEPPFWTSPGFVTGIFVVIFAAAALIYLLWKGKFPTIYTPPANTP</sequence>
<keyword evidence="1" id="KW-0472">Membrane</keyword>
<gene>
    <name evidence="3" type="ORF">S01H1_59576</name>
</gene>
<evidence type="ECO:0000256" key="1">
    <source>
        <dbReference type="SAM" id="Phobius"/>
    </source>
</evidence>
<dbReference type="Pfam" id="PF07705">
    <property type="entry name" value="CARDB"/>
    <property type="match status" value="1"/>
</dbReference>
<keyword evidence="1" id="KW-1133">Transmembrane helix</keyword>
<feature type="non-terminal residue" evidence="3">
    <location>
        <position position="1"/>
    </location>
</feature>
<organism evidence="3">
    <name type="scientific">marine sediment metagenome</name>
    <dbReference type="NCBI Taxonomy" id="412755"/>
    <lineage>
        <taxon>unclassified sequences</taxon>
        <taxon>metagenomes</taxon>
        <taxon>ecological metagenomes</taxon>
    </lineage>
</organism>
<reference evidence="3" key="1">
    <citation type="journal article" date="2014" name="Front. Microbiol.">
        <title>High frequency of phylogenetically diverse reductive dehalogenase-homologous genes in deep subseafloor sedimentary metagenomes.</title>
        <authorList>
            <person name="Kawai M."/>
            <person name="Futagami T."/>
            <person name="Toyoda A."/>
            <person name="Takaki Y."/>
            <person name="Nishi S."/>
            <person name="Hori S."/>
            <person name="Arai W."/>
            <person name="Tsubouchi T."/>
            <person name="Morono Y."/>
            <person name="Uchiyama I."/>
            <person name="Ito T."/>
            <person name="Fujiyama A."/>
            <person name="Inagaki F."/>
            <person name="Takami H."/>
        </authorList>
    </citation>
    <scope>NUCLEOTIDE SEQUENCE</scope>
    <source>
        <strain evidence="3">Expedition CK06-06</strain>
    </source>
</reference>
<dbReference type="InterPro" id="IPR013783">
    <property type="entry name" value="Ig-like_fold"/>
</dbReference>
<evidence type="ECO:0000313" key="3">
    <source>
        <dbReference type="EMBL" id="GAG14648.1"/>
    </source>
</evidence>
<proteinExistence type="predicted"/>